<sequence>MVQSLYKLQRLWLQWTGGFRGWKASEAGEIQRLESFRSLKNRCYRIWHNIQSLNYKTNTPP</sequence>
<dbReference type="Proteomes" id="UP000265520">
    <property type="component" value="Unassembled WGS sequence"/>
</dbReference>
<feature type="non-terminal residue" evidence="1">
    <location>
        <position position="61"/>
    </location>
</feature>
<comment type="caution">
    <text evidence="1">The sequence shown here is derived from an EMBL/GenBank/DDBJ whole genome shotgun (WGS) entry which is preliminary data.</text>
</comment>
<organism evidence="1 2">
    <name type="scientific">Trifolium medium</name>
    <dbReference type="NCBI Taxonomy" id="97028"/>
    <lineage>
        <taxon>Eukaryota</taxon>
        <taxon>Viridiplantae</taxon>
        <taxon>Streptophyta</taxon>
        <taxon>Embryophyta</taxon>
        <taxon>Tracheophyta</taxon>
        <taxon>Spermatophyta</taxon>
        <taxon>Magnoliopsida</taxon>
        <taxon>eudicotyledons</taxon>
        <taxon>Gunneridae</taxon>
        <taxon>Pentapetalae</taxon>
        <taxon>rosids</taxon>
        <taxon>fabids</taxon>
        <taxon>Fabales</taxon>
        <taxon>Fabaceae</taxon>
        <taxon>Papilionoideae</taxon>
        <taxon>50 kb inversion clade</taxon>
        <taxon>NPAAA clade</taxon>
        <taxon>Hologalegina</taxon>
        <taxon>IRL clade</taxon>
        <taxon>Trifolieae</taxon>
        <taxon>Trifolium</taxon>
    </lineage>
</organism>
<dbReference type="AlphaFoldDB" id="A0A392V339"/>
<protein>
    <submittedName>
        <fullName evidence="1">Uncharacterized protein</fullName>
    </submittedName>
</protein>
<proteinExistence type="predicted"/>
<name>A0A392V339_9FABA</name>
<keyword evidence="2" id="KW-1185">Reference proteome</keyword>
<reference evidence="1 2" key="1">
    <citation type="journal article" date="2018" name="Front. Plant Sci.">
        <title>Red Clover (Trifolium pratense) and Zigzag Clover (T. medium) - A Picture of Genomic Similarities and Differences.</title>
        <authorList>
            <person name="Dluhosova J."/>
            <person name="Istvanek J."/>
            <person name="Nedelnik J."/>
            <person name="Repkova J."/>
        </authorList>
    </citation>
    <scope>NUCLEOTIDE SEQUENCE [LARGE SCALE GENOMIC DNA]</scope>
    <source>
        <strain evidence="2">cv. 10/8</strain>
        <tissue evidence="1">Leaf</tissue>
    </source>
</reference>
<evidence type="ECO:0000313" key="1">
    <source>
        <dbReference type="EMBL" id="MCI82708.1"/>
    </source>
</evidence>
<dbReference type="EMBL" id="LXQA011049881">
    <property type="protein sequence ID" value="MCI82708.1"/>
    <property type="molecule type" value="Genomic_DNA"/>
</dbReference>
<evidence type="ECO:0000313" key="2">
    <source>
        <dbReference type="Proteomes" id="UP000265520"/>
    </source>
</evidence>
<accession>A0A392V339</accession>